<evidence type="ECO:0000256" key="1">
    <source>
        <dbReference type="SAM" id="MobiDB-lite"/>
    </source>
</evidence>
<keyword evidence="2" id="KW-1133">Transmembrane helix</keyword>
<name>A0AAD3XYA8_NEPGR</name>
<sequence length="333" mass="37992">MTPLWKRSKVNQISQLVADLKSPPKRSGSLVIQTGFPNSLIDLFVKNHNRLKHPSKKKRHKPQVNPPPSPPPTLPSFFSKKDDPKCSLRLEIGKIAPEESELSKFGRKEEIRGTPDLIGVCLSVFKVAFVVIIAFCTKKLILGITLAAFSLLLVEYLGDQVLWFFKPCEKVGQRFRSFLSWAEYIYLGKKRGKMEFNENGLPRGEVRELKDDNSIVSDLSCYFVEQDQEARDRTVDEIELVESNFCIGGGMNEITPRVGIITDKEANKMADEEIERASEVCRSGKGNTGKFWKKYLPKKLQRKNKNLGRSFTLQSLIYQNGRRRGTHETTTYY</sequence>
<evidence type="ECO:0000313" key="3">
    <source>
        <dbReference type="EMBL" id="GMH20819.1"/>
    </source>
</evidence>
<keyword evidence="2" id="KW-0472">Membrane</keyword>
<feature type="region of interest" description="Disordered" evidence="1">
    <location>
        <begin position="52"/>
        <end position="79"/>
    </location>
</feature>
<dbReference type="AlphaFoldDB" id="A0AAD3XYA8"/>
<organism evidence="3 4">
    <name type="scientific">Nepenthes gracilis</name>
    <name type="common">Slender pitcher plant</name>
    <dbReference type="NCBI Taxonomy" id="150966"/>
    <lineage>
        <taxon>Eukaryota</taxon>
        <taxon>Viridiplantae</taxon>
        <taxon>Streptophyta</taxon>
        <taxon>Embryophyta</taxon>
        <taxon>Tracheophyta</taxon>
        <taxon>Spermatophyta</taxon>
        <taxon>Magnoliopsida</taxon>
        <taxon>eudicotyledons</taxon>
        <taxon>Gunneridae</taxon>
        <taxon>Pentapetalae</taxon>
        <taxon>Caryophyllales</taxon>
        <taxon>Nepenthaceae</taxon>
        <taxon>Nepenthes</taxon>
    </lineage>
</organism>
<feature type="transmembrane region" description="Helical" evidence="2">
    <location>
        <begin position="117"/>
        <end position="135"/>
    </location>
</feature>
<comment type="caution">
    <text evidence="3">The sequence shown here is derived from an EMBL/GenBank/DDBJ whole genome shotgun (WGS) entry which is preliminary data.</text>
</comment>
<protein>
    <submittedName>
        <fullName evidence="3">Uncharacterized protein</fullName>
    </submittedName>
</protein>
<reference evidence="3" key="1">
    <citation type="submission" date="2023-05" db="EMBL/GenBank/DDBJ databases">
        <title>Nepenthes gracilis genome sequencing.</title>
        <authorList>
            <person name="Fukushima K."/>
        </authorList>
    </citation>
    <scope>NUCLEOTIDE SEQUENCE</scope>
    <source>
        <strain evidence="3">SING2019-196</strain>
    </source>
</reference>
<proteinExistence type="predicted"/>
<dbReference type="PANTHER" id="PTHR36381">
    <property type="entry name" value="ETHYLENE-REGULATED TRANSCRIPT 2 (ERT2)"/>
    <property type="match status" value="1"/>
</dbReference>
<dbReference type="Proteomes" id="UP001279734">
    <property type="component" value="Unassembled WGS sequence"/>
</dbReference>
<gene>
    <name evidence="3" type="ORF">Nepgr_022661</name>
</gene>
<accession>A0AAD3XYA8</accession>
<dbReference type="EMBL" id="BSYO01000022">
    <property type="protein sequence ID" value="GMH20819.1"/>
    <property type="molecule type" value="Genomic_DNA"/>
</dbReference>
<evidence type="ECO:0000256" key="2">
    <source>
        <dbReference type="SAM" id="Phobius"/>
    </source>
</evidence>
<dbReference type="PANTHER" id="PTHR36381:SF1">
    <property type="entry name" value="ETHYLENE-REGULATED TRANSCRIPT 2 (ERT2)"/>
    <property type="match status" value="1"/>
</dbReference>
<evidence type="ECO:0000313" key="4">
    <source>
        <dbReference type="Proteomes" id="UP001279734"/>
    </source>
</evidence>
<keyword evidence="4" id="KW-1185">Reference proteome</keyword>
<feature type="compositionally biased region" description="Pro residues" evidence="1">
    <location>
        <begin position="64"/>
        <end position="74"/>
    </location>
</feature>
<keyword evidence="2" id="KW-0812">Transmembrane</keyword>
<feature type="transmembrane region" description="Helical" evidence="2">
    <location>
        <begin position="141"/>
        <end position="165"/>
    </location>
</feature>
<feature type="compositionally biased region" description="Basic residues" evidence="1">
    <location>
        <begin position="52"/>
        <end position="62"/>
    </location>
</feature>